<comment type="similarity">
    <text evidence="1 3">Belongs to the GroES chaperonin family.</text>
</comment>
<dbReference type="SMART" id="SM00883">
    <property type="entry name" value="Cpn10"/>
    <property type="match status" value="1"/>
</dbReference>
<sequence>MEAFVSTVGIGNARDTSRLRCPRRGMVAMAEPVAEFDKVWLKLESAPDQTSSGLLLKMEEEVKQNIGVVVSVGPGDQLDDGSYESHSIEEGSKVIFNEHSGREISLGGVDYVVCKVKDIVATFSEIE</sequence>
<dbReference type="PRINTS" id="PR00297">
    <property type="entry name" value="CHAPERONIN10"/>
</dbReference>
<dbReference type="InterPro" id="IPR011032">
    <property type="entry name" value="GroES-like_sf"/>
</dbReference>
<accession>A0A7S0BL08</accession>
<proteinExistence type="inferred from homology"/>
<keyword evidence="2 3" id="KW-0143">Chaperone</keyword>
<organism evidence="4">
    <name type="scientific">Rhodosorus marinus</name>
    <dbReference type="NCBI Taxonomy" id="101924"/>
    <lineage>
        <taxon>Eukaryota</taxon>
        <taxon>Rhodophyta</taxon>
        <taxon>Stylonematophyceae</taxon>
        <taxon>Stylonematales</taxon>
        <taxon>Stylonemataceae</taxon>
        <taxon>Rhodosorus</taxon>
    </lineage>
</organism>
<dbReference type="AlphaFoldDB" id="A0A7S0BL08"/>
<reference evidence="4" key="1">
    <citation type="submission" date="2021-01" db="EMBL/GenBank/DDBJ databases">
        <authorList>
            <person name="Corre E."/>
            <person name="Pelletier E."/>
            <person name="Niang G."/>
            <person name="Scheremetjew M."/>
            <person name="Finn R."/>
            <person name="Kale V."/>
            <person name="Holt S."/>
            <person name="Cochrane G."/>
            <person name="Meng A."/>
            <person name="Brown T."/>
            <person name="Cohen L."/>
        </authorList>
    </citation>
    <scope>NUCLEOTIDE SEQUENCE</scope>
    <source>
        <strain evidence="4">UTEX LB 2760</strain>
    </source>
</reference>
<dbReference type="GO" id="GO:0046872">
    <property type="term" value="F:metal ion binding"/>
    <property type="evidence" value="ECO:0007669"/>
    <property type="project" value="TreeGrafter"/>
</dbReference>
<dbReference type="InterPro" id="IPR037124">
    <property type="entry name" value="Chaperonin_GroES_sf"/>
</dbReference>
<dbReference type="Pfam" id="PF00166">
    <property type="entry name" value="Cpn10"/>
    <property type="match status" value="1"/>
</dbReference>
<evidence type="ECO:0008006" key="5">
    <source>
        <dbReference type="Google" id="ProtNLM"/>
    </source>
</evidence>
<gene>
    <name evidence="4" type="ORF">RMAR0315_LOCUS7185</name>
</gene>
<dbReference type="InterPro" id="IPR020818">
    <property type="entry name" value="Chaperonin_GroES"/>
</dbReference>
<dbReference type="GO" id="GO:0051082">
    <property type="term" value="F:unfolded protein binding"/>
    <property type="evidence" value="ECO:0007669"/>
    <property type="project" value="TreeGrafter"/>
</dbReference>
<dbReference type="CDD" id="cd00320">
    <property type="entry name" value="cpn10"/>
    <property type="match status" value="1"/>
</dbReference>
<dbReference type="SUPFAM" id="SSF50129">
    <property type="entry name" value="GroES-like"/>
    <property type="match status" value="1"/>
</dbReference>
<name>A0A7S0BL08_9RHOD</name>
<dbReference type="GO" id="GO:0005524">
    <property type="term" value="F:ATP binding"/>
    <property type="evidence" value="ECO:0007669"/>
    <property type="project" value="InterPro"/>
</dbReference>
<dbReference type="Gene3D" id="2.30.33.40">
    <property type="entry name" value="GroES chaperonin"/>
    <property type="match status" value="1"/>
</dbReference>
<evidence type="ECO:0000256" key="1">
    <source>
        <dbReference type="ARBA" id="ARBA00006975"/>
    </source>
</evidence>
<dbReference type="PANTHER" id="PTHR10772">
    <property type="entry name" value="10 KDA HEAT SHOCK PROTEIN"/>
    <property type="match status" value="1"/>
</dbReference>
<dbReference type="EMBL" id="HBEK01013125">
    <property type="protein sequence ID" value="CAD8397197.1"/>
    <property type="molecule type" value="Transcribed_RNA"/>
</dbReference>
<dbReference type="PANTHER" id="PTHR10772:SF63">
    <property type="entry name" value="20 KDA CHAPERONIN, CHLOROPLASTIC"/>
    <property type="match status" value="1"/>
</dbReference>
<protein>
    <recommendedName>
        <fullName evidence="5">10 kDa chaperonin</fullName>
    </recommendedName>
</protein>
<dbReference type="GO" id="GO:0044183">
    <property type="term" value="F:protein folding chaperone"/>
    <property type="evidence" value="ECO:0007669"/>
    <property type="project" value="InterPro"/>
</dbReference>
<dbReference type="GO" id="GO:0051087">
    <property type="term" value="F:protein-folding chaperone binding"/>
    <property type="evidence" value="ECO:0007669"/>
    <property type="project" value="TreeGrafter"/>
</dbReference>
<evidence type="ECO:0000313" key="4">
    <source>
        <dbReference type="EMBL" id="CAD8397197.1"/>
    </source>
</evidence>
<evidence type="ECO:0000256" key="3">
    <source>
        <dbReference type="RuleBase" id="RU003479"/>
    </source>
</evidence>
<evidence type="ECO:0000256" key="2">
    <source>
        <dbReference type="ARBA" id="ARBA00023186"/>
    </source>
</evidence>